<sequence length="63" mass="6740">MTRSVPQRIAIIFPLIGAACILAALLVPTELAAIGWLLGLICFAVALTSGIVELRRQRGRDPL</sequence>
<dbReference type="RefSeq" id="WP_036316466.1">
    <property type="nucleotide sequence ID" value="NZ_SRYO01000003.1"/>
</dbReference>
<protein>
    <submittedName>
        <fullName evidence="2">Uncharacterized protein</fullName>
    </submittedName>
</protein>
<proteinExistence type="predicted"/>
<reference evidence="2 3" key="1">
    <citation type="submission" date="2019-04" db="EMBL/GenBank/DDBJ databases">
        <title>Microbes associate with the intestines of laboratory mice.</title>
        <authorList>
            <person name="Navarre W."/>
            <person name="Wong E."/>
            <person name="Huang K."/>
            <person name="Tropini C."/>
            <person name="Ng K."/>
            <person name="Yu B."/>
        </authorList>
    </citation>
    <scope>NUCLEOTIDE SEQUENCE [LARGE SCALE GENOMIC DNA]</scope>
    <source>
        <strain evidence="2 3">NM46_B2-13</strain>
    </source>
</reference>
<gene>
    <name evidence="2" type="ORF">E5344_06180</name>
</gene>
<comment type="caution">
    <text evidence="2">The sequence shown here is derived from an EMBL/GenBank/DDBJ whole genome shotgun (WGS) entry which is preliminary data.</text>
</comment>
<accession>A0A4V3RK06</accession>
<evidence type="ECO:0000313" key="2">
    <source>
        <dbReference type="EMBL" id="TGY37990.1"/>
    </source>
</evidence>
<keyword evidence="1" id="KW-0812">Transmembrane</keyword>
<dbReference type="Proteomes" id="UP000309893">
    <property type="component" value="Unassembled WGS sequence"/>
</dbReference>
<keyword evidence="1" id="KW-1133">Transmembrane helix</keyword>
<feature type="transmembrane region" description="Helical" evidence="1">
    <location>
        <begin position="33"/>
        <end position="54"/>
    </location>
</feature>
<feature type="transmembrane region" description="Helical" evidence="1">
    <location>
        <begin position="9"/>
        <end position="27"/>
    </location>
</feature>
<name>A0A4V3RK06_9MICO</name>
<keyword evidence="1" id="KW-0472">Membrane</keyword>
<dbReference type="PROSITE" id="PS51257">
    <property type="entry name" value="PROKAR_LIPOPROTEIN"/>
    <property type="match status" value="1"/>
</dbReference>
<evidence type="ECO:0000313" key="3">
    <source>
        <dbReference type="Proteomes" id="UP000309893"/>
    </source>
</evidence>
<organism evidence="2 3">
    <name type="scientific">Microbacterium laevaniformans</name>
    <dbReference type="NCBI Taxonomy" id="36807"/>
    <lineage>
        <taxon>Bacteria</taxon>
        <taxon>Bacillati</taxon>
        <taxon>Actinomycetota</taxon>
        <taxon>Actinomycetes</taxon>
        <taxon>Micrococcales</taxon>
        <taxon>Microbacteriaceae</taxon>
        <taxon>Microbacterium</taxon>
    </lineage>
</organism>
<evidence type="ECO:0000256" key="1">
    <source>
        <dbReference type="SAM" id="Phobius"/>
    </source>
</evidence>
<dbReference type="AlphaFoldDB" id="A0A4V3RK06"/>
<dbReference type="EMBL" id="SRYO01000003">
    <property type="protein sequence ID" value="TGY37990.1"/>
    <property type="molecule type" value="Genomic_DNA"/>
</dbReference>